<dbReference type="SUPFAM" id="SSF74653">
    <property type="entry name" value="TolA/TonB C-terminal domain"/>
    <property type="match status" value="1"/>
</dbReference>
<dbReference type="InterPro" id="IPR037682">
    <property type="entry name" value="TonB_C"/>
</dbReference>
<gene>
    <name evidence="7" type="ORF">SIL87_17130</name>
</gene>
<feature type="domain" description="TonB C-terminal" evidence="6">
    <location>
        <begin position="51"/>
        <end position="117"/>
    </location>
</feature>
<dbReference type="GO" id="GO:0016020">
    <property type="term" value="C:membrane"/>
    <property type="evidence" value="ECO:0007669"/>
    <property type="project" value="UniProtKB-SubCell"/>
</dbReference>
<evidence type="ECO:0000259" key="6">
    <source>
        <dbReference type="Pfam" id="PF03544"/>
    </source>
</evidence>
<dbReference type="PROSITE" id="PS51257">
    <property type="entry name" value="PROKAR_LIPOPROTEIN"/>
    <property type="match status" value="1"/>
</dbReference>
<dbReference type="RefSeq" id="WP_319615337.1">
    <property type="nucleotide sequence ID" value="NZ_JAWXYB010000018.1"/>
</dbReference>
<comment type="subcellular location">
    <subcellularLocation>
        <location evidence="1">Membrane</location>
        <topology evidence="1">Single-pass membrane protein</topology>
    </subcellularLocation>
</comment>
<evidence type="ECO:0000256" key="2">
    <source>
        <dbReference type="ARBA" id="ARBA00022692"/>
    </source>
</evidence>
<dbReference type="Pfam" id="PF03544">
    <property type="entry name" value="TonB_C"/>
    <property type="match status" value="1"/>
</dbReference>
<dbReference type="Proteomes" id="UP001279553">
    <property type="component" value="Unassembled WGS sequence"/>
</dbReference>
<protein>
    <submittedName>
        <fullName evidence="7">Energy transducer TonB</fullName>
    </submittedName>
</protein>
<keyword evidence="4" id="KW-0472">Membrane</keyword>
<feature type="signal peptide" evidence="5">
    <location>
        <begin position="1"/>
        <end position="21"/>
    </location>
</feature>
<dbReference type="Gene3D" id="3.30.1150.10">
    <property type="match status" value="1"/>
</dbReference>
<feature type="chain" id="PRO_5043734750" evidence="5">
    <location>
        <begin position="22"/>
        <end position="130"/>
    </location>
</feature>
<dbReference type="NCBIfam" id="TIGR01352">
    <property type="entry name" value="tonB_Cterm"/>
    <property type="match status" value="1"/>
</dbReference>
<dbReference type="EMBL" id="JAWXYB010000018">
    <property type="protein sequence ID" value="MDX5932483.1"/>
    <property type="molecule type" value="Genomic_DNA"/>
</dbReference>
<accession>A0AAW9DUW5</accession>
<evidence type="ECO:0000256" key="5">
    <source>
        <dbReference type="SAM" id="SignalP"/>
    </source>
</evidence>
<reference evidence="7 8" key="1">
    <citation type="submission" date="2023-11" db="EMBL/GenBank/DDBJ databases">
        <title>MicrobeMod: A computational toolkit for identifying prokaryotic methylation and restriction-modification with nanopore sequencing.</title>
        <authorList>
            <person name="Crits-Christoph A."/>
            <person name="Kang S.C."/>
            <person name="Lee H."/>
            <person name="Ostrov N."/>
        </authorList>
    </citation>
    <scope>NUCLEOTIDE SEQUENCE [LARGE SCALE GENOMIC DNA]</scope>
    <source>
        <strain evidence="7 8">DSMZ 700</strain>
    </source>
</reference>
<keyword evidence="3" id="KW-1133">Transmembrane helix</keyword>
<keyword evidence="5" id="KW-0732">Signal</keyword>
<evidence type="ECO:0000256" key="3">
    <source>
        <dbReference type="ARBA" id="ARBA00022989"/>
    </source>
</evidence>
<comment type="caution">
    <text evidence="7">The sequence shown here is derived from an EMBL/GenBank/DDBJ whole genome shotgun (WGS) entry which is preliminary data.</text>
</comment>
<evidence type="ECO:0000256" key="1">
    <source>
        <dbReference type="ARBA" id="ARBA00004167"/>
    </source>
</evidence>
<keyword evidence="8" id="KW-1185">Reference proteome</keyword>
<dbReference type="AlphaFoldDB" id="A0AAW9DUW5"/>
<proteinExistence type="predicted"/>
<dbReference type="InterPro" id="IPR006260">
    <property type="entry name" value="TonB/TolA_C"/>
</dbReference>
<evidence type="ECO:0000313" key="7">
    <source>
        <dbReference type="EMBL" id="MDX5932483.1"/>
    </source>
</evidence>
<name>A0AAW9DUW5_ACIAO</name>
<dbReference type="GO" id="GO:0055085">
    <property type="term" value="P:transmembrane transport"/>
    <property type="evidence" value="ECO:0007669"/>
    <property type="project" value="InterPro"/>
</dbReference>
<keyword evidence="2" id="KW-0812">Transmembrane</keyword>
<evidence type="ECO:0000313" key="8">
    <source>
        <dbReference type="Proteomes" id="UP001279553"/>
    </source>
</evidence>
<organism evidence="7 8">
    <name type="scientific">Acidiphilium acidophilum</name>
    <name type="common">Thiobacillus acidophilus</name>
    <dbReference type="NCBI Taxonomy" id="76588"/>
    <lineage>
        <taxon>Bacteria</taxon>
        <taxon>Pseudomonadati</taxon>
        <taxon>Pseudomonadota</taxon>
        <taxon>Alphaproteobacteria</taxon>
        <taxon>Acetobacterales</taxon>
        <taxon>Acidocellaceae</taxon>
        <taxon>Acidiphilium</taxon>
    </lineage>
</organism>
<sequence>MKYLLICLAVAPMLGGSCAWAGQDDFIPPSTFPPLPDATVMAMNQTAAKMLKQPGVARVGFYEFVVDAAGKLTKIGIARSAGDVIDDDKAIAAIEATHFDPAAQGKQVFRLLPIRFTAQEGFYIPPAGQR</sequence>
<evidence type="ECO:0000256" key="4">
    <source>
        <dbReference type="ARBA" id="ARBA00023136"/>
    </source>
</evidence>